<keyword evidence="2" id="KW-0489">Methyltransferase</keyword>
<dbReference type="InterPro" id="IPR006342">
    <property type="entry name" value="FkbM_mtfrase"/>
</dbReference>
<reference evidence="3" key="1">
    <citation type="submission" date="2016-10" db="EMBL/GenBank/DDBJ databases">
        <authorList>
            <person name="Varghese N."/>
            <person name="Submissions S."/>
        </authorList>
    </citation>
    <scope>NUCLEOTIDE SEQUENCE [LARGE SCALE GENOMIC DNA]</scope>
    <source>
        <strain evidence="3">DSM 24740</strain>
    </source>
</reference>
<dbReference type="Proteomes" id="UP000199021">
    <property type="component" value="Unassembled WGS sequence"/>
</dbReference>
<dbReference type="InterPro" id="IPR053188">
    <property type="entry name" value="FkbM_Methyltransferase"/>
</dbReference>
<dbReference type="EMBL" id="FOFB01000010">
    <property type="protein sequence ID" value="SEQ45386.1"/>
    <property type="molecule type" value="Genomic_DNA"/>
</dbReference>
<gene>
    <name evidence="2" type="ORF">SAMN05444359_11047</name>
</gene>
<dbReference type="GO" id="GO:0008171">
    <property type="term" value="F:O-methyltransferase activity"/>
    <property type="evidence" value="ECO:0007669"/>
    <property type="project" value="TreeGrafter"/>
</dbReference>
<dbReference type="PANTHER" id="PTHR36973">
    <property type="entry name" value="SLL1456 PROTEIN-RELATED"/>
    <property type="match status" value="1"/>
</dbReference>
<accession>A0A1H9G5G4</accession>
<keyword evidence="2" id="KW-0808">Transferase</keyword>
<dbReference type="RefSeq" id="WP_090168038.1">
    <property type="nucleotide sequence ID" value="NZ_FOFB01000010.1"/>
</dbReference>
<dbReference type="InterPro" id="IPR029063">
    <property type="entry name" value="SAM-dependent_MTases_sf"/>
</dbReference>
<dbReference type="AlphaFoldDB" id="A0A1H9G5G4"/>
<dbReference type="Gene3D" id="3.40.50.150">
    <property type="entry name" value="Vaccinia Virus protein VP39"/>
    <property type="match status" value="1"/>
</dbReference>
<keyword evidence="3" id="KW-1185">Reference proteome</keyword>
<evidence type="ECO:0000259" key="1">
    <source>
        <dbReference type="Pfam" id="PF05050"/>
    </source>
</evidence>
<evidence type="ECO:0000313" key="2">
    <source>
        <dbReference type="EMBL" id="SEQ45386.1"/>
    </source>
</evidence>
<dbReference type="Pfam" id="PF05050">
    <property type="entry name" value="Methyltransf_21"/>
    <property type="match status" value="1"/>
</dbReference>
<dbReference type="NCBIfam" id="TIGR01444">
    <property type="entry name" value="fkbM_fam"/>
    <property type="match status" value="1"/>
</dbReference>
<sequence length="227" mass="26129">MKKRWLKIIRKPKAVVARYKEKKLLESVTGVIHVGANKGQEAGRYAEHDLNVLWIEPIPAVFDQLIENTKAYKKQVSVQALITDVDHREYEFHVANNNGASSSIYQFKEHEEIWPHVKFTETISLRSITLSSLLKREKIDPGKYQALVMDTQGSELLVLAGSLPLLKRFKFIKTEVADFDAYQGACQIQGMNDFMRKNGFKEYFRKPFGRPTKNGGRYFNIIYLANS</sequence>
<dbReference type="OrthoDB" id="9812600at2"/>
<proteinExistence type="predicted"/>
<evidence type="ECO:0000313" key="3">
    <source>
        <dbReference type="Proteomes" id="UP000199021"/>
    </source>
</evidence>
<name>A0A1H9G5G4_9BACT</name>
<dbReference type="SUPFAM" id="SSF53335">
    <property type="entry name" value="S-adenosyl-L-methionine-dependent methyltransferases"/>
    <property type="match status" value="1"/>
</dbReference>
<organism evidence="2 3">
    <name type="scientific">Neolewinella agarilytica</name>
    <dbReference type="NCBI Taxonomy" id="478744"/>
    <lineage>
        <taxon>Bacteria</taxon>
        <taxon>Pseudomonadati</taxon>
        <taxon>Bacteroidota</taxon>
        <taxon>Saprospiria</taxon>
        <taxon>Saprospirales</taxon>
        <taxon>Lewinellaceae</taxon>
        <taxon>Neolewinella</taxon>
    </lineage>
</organism>
<dbReference type="InParanoid" id="A0A1H9G5G4"/>
<protein>
    <submittedName>
        <fullName evidence="2">Methyltransferase, FkbM family</fullName>
    </submittedName>
</protein>
<dbReference type="PANTHER" id="PTHR36973:SF4">
    <property type="entry name" value="NODULATION PROTEIN"/>
    <property type="match status" value="1"/>
</dbReference>
<dbReference type="GO" id="GO:0032259">
    <property type="term" value="P:methylation"/>
    <property type="evidence" value="ECO:0007669"/>
    <property type="project" value="UniProtKB-KW"/>
</dbReference>
<dbReference type="STRING" id="478744.SAMN05444359_11047"/>
<feature type="domain" description="Methyltransferase FkbM" evidence="1">
    <location>
        <begin position="33"/>
        <end position="201"/>
    </location>
</feature>